<reference evidence="1 2" key="1">
    <citation type="submission" date="2024-02" db="EMBL/GenBank/DDBJ databases">
        <authorList>
            <person name="Chen Y."/>
            <person name="Shah S."/>
            <person name="Dougan E. K."/>
            <person name="Thang M."/>
            <person name="Chan C."/>
        </authorList>
    </citation>
    <scope>NUCLEOTIDE SEQUENCE [LARGE SCALE GENOMIC DNA]</scope>
</reference>
<organism evidence="1 2">
    <name type="scientific">Durusdinium trenchii</name>
    <dbReference type="NCBI Taxonomy" id="1381693"/>
    <lineage>
        <taxon>Eukaryota</taxon>
        <taxon>Sar</taxon>
        <taxon>Alveolata</taxon>
        <taxon>Dinophyceae</taxon>
        <taxon>Suessiales</taxon>
        <taxon>Symbiodiniaceae</taxon>
        <taxon>Durusdinium</taxon>
    </lineage>
</organism>
<proteinExistence type="predicted"/>
<protein>
    <submittedName>
        <fullName evidence="1">Uncharacterized protein</fullName>
    </submittedName>
</protein>
<evidence type="ECO:0000313" key="2">
    <source>
        <dbReference type="Proteomes" id="UP001642484"/>
    </source>
</evidence>
<keyword evidence="2" id="KW-1185">Reference proteome</keyword>
<gene>
    <name evidence="1" type="ORF">CCMP2556_LOCUS20539</name>
</gene>
<accession>A0ABP0LD70</accession>
<comment type="caution">
    <text evidence="1">The sequence shown here is derived from an EMBL/GenBank/DDBJ whole genome shotgun (WGS) entry which is preliminary data.</text>
</comment>
<dbReference type="EMBL" id="CAXAMN010012069">
    <property type="protein sequence ID" value="CAK9037095.1"/>
    <property type="molecule type" value="Genomic_DNA"/>
</dbReference>
<dbReference type="Proteomes" id="UP001642484">
    <property type="component" value="Unassembled WGS sequence"/>
</dbReference>
<sequence length="363" mass="40736">MAKVLLSRMANEVLPFLLSFLDFAFRLLVMFARALWQSRQEVYLARLELADDQRVPPAVLVDQVPAVPCVTAVRPSEMWPDPLEALSHLDGLVEEVDEEENLSIFELQTWWMRGGCAQKLQAELELEKVVEKVQGLLKRRARMDVSLSEAGAAIAVFGPRSAMQLAAPQLRVAGLEEERPRTRPNTPSTGFFGLHCSVQEVWDLAKEHLLFDAFEAEWLDLACSTPPIRQLLRERLREAVQGTELHVFMDSNPWEETTSQHACLDWIGELNAEAWRRAVRSLSRCAELGIQLSAALSCVFWLPKDAAQHGNSLRGLLAPRQMSLVTQDDRIELALEMDGFEDFAASISRVLSGAVWSGGYPLC</sequence>
<evidence type="ECO:0000313" key="1">
    <source>
        <dbReference type="EMBL" id="CAK9037095.1"/>
    </source>
</evidence>
<name>A0ABP0LD70_9DINO</name>